<protein>
    <submittedName>
        <fullName evidence="3">Acyltransferase family protein</fullName>
    </submittedName>
</protein>
<feature type="transmembrane region" description="Helical" evidence="1">
    <location>
        <begin position="166"/>
        <end position="184"/>
    </location>
</feature>
<reference evidence="3 4" key="1">
    <citation type="submission" date="2016-10" db="EMBL/GenBank/DDBJ databases">
        <authorList>
            <person name="de Groot N.N."/>
        </authorList>
    </citation>
    <scope>NUCLEOTIDE SEQUENCE [LARGE SCALE GENOMIC DNA]</scope>
    <source>
        <strain evidence="3 4">CGMCC 1.3430</strain>
    </source>
</reference>
<keyword evidence="1" id="KW-0812">Transmembrane</keyword>
<feature type="transmembrane region" description="Helical" evidence="1">
    <location>
        <begin position="294"/>
        <end position="316"/>
    </location>
</feature>
<keyword evidence="3" id="KW-0012">Acyltransferase</keyword>
<feature type="transmembrane region" description="Helical" evidence="1">
    <location>
        <begin position="58"/>
        <end position="78"/>
    </location>
</feature>
<dbReference type="AlphaFoldDB" id="A0A1H4CCF7"/>
<feature type="transmembrane region" description="Helical" evidence="1">
    <location>
        <begin position="129"/>
        <end position="146"/>
    </location>
</feature>
<dbReference type="Proteomes" id="UP000198773">
    <property type="component" value="Unassembled WGS sequence"/>
</dbReference>
<gene>
    <name evidence="3" type="ORF">SAMN04488051_10492</name>
</gene>
<keyword evidence="1" id="KW-0472">Membrane</keyword>
<accession>A0A1H4CCF7</accession>
<keyword evidence="4" id="KW-1185">Reference proteome</keyword>
<evidence type="ECO:0000256" key="1">
    <source>
        <dbReference type="SAM" id="Phobius"/>
    </source>
</evidence>
<dbReference type="STRING" id="152573.SAMN04488051_10492"/>
<feature type="transmembrane region" description="Helical" evidence="1">
    <location>
        <begin position="196"/>
        <end position="215"/>
    </location>
</feature>
<organism evidence="3 4">
    <name type="scientific">Alkalimonas amylolytica</name>
    <dbReference type="NCBI Taxonomy" id="152573"/>
    <lineage>
        <taxon>Bacteria</taxon>
        <taxon>Pseudomonadati</taxon>
        <taxon>Pseudomonadota</taxon>
        <taxon>Gammaproteobacteria</taxon>
        <taxon>Alkalimonas</taxon>
    </lineage>
</organism>
<name>A0A1H4CCF7_ALKAM</name>
<sequence>MLVHLGLSWFYPPYSYYIGIFFPLLFFISGAVSYTSFKKHKNITIHLKKRAIETLVPYYVFSVLVVTLGFTLGHNYISSTDSILRWLLVSPNLSQVEIPIGQIWFIKTLIIIHLVSSFVFKLADYFKQAVMAAFLISLFAVIGNDITQFKDRLFENQLIQLLGPDALWNSIALLSCYLAGSLFYSAGFSLRQHRLATCLAFSMLAVVGLYLTGFNSDFNFHFMQKNLFYVATAISVTTALFVVQKPLFHLIKHMKPIEKLLLFSNAHSYALFLLHTVILFYVERVMSWQDLSGNYGLAIARMLLVITLSLCVAPYFSRLTKAITKKLLQEHAVLRKKTNRTL</sequence>
<dbReference type="Pfam" id="PF01757">
    <property type="entry name" value="Acyl_transf_3"/>
    <property type="match status" value="1"/>
</dbReference>
<dbReference type="EMBL" id="FNRM01000004">
    <property type="protein sequence ID" value="SEA58044.1"/>
    <property type="molecule type" value="Genomic_DNA"/>
</dbReference>
<dbReference type="GO" id="GO:0016747">
    <property type="term" value="F:acyltransferase activity, transferring groups other than amino-acyl groups"/>
    <property type="evidence" value="ECO:0007669"/>
    <property type="project" value="InterPro"/>
</dbReference>
<evidence type="ECO:0000313" key="3">
    <source>
        <dbReference type="EMBL" id="SEA58044.1"/>
    </source>
</evidence>
<feature type="transmembrane region" description="Helical" evidence="1">
    <location>
        <begin position="14"/>
        <end position="37"/>
    </location>
</feature>
<feature type="transmembrane region" description="Helical" evidence="1">
    <location>
        <begin position="260"/>
        <end position="282"/>
    </location>
</feature>
<proteinExistence type="predicted"/>
<dbReference type="InterPro" id="IPR002656">
    <property type="entry name" value="Acyl_transf_3_dom"/>
</dbReference>
<evidence type="ECO:0000259" key="2">
    <source>
        <dbReference type="Pfam" id="PF01757"/>
    </source>
</evidence>
<feature type="transmembrane region" description="Helical" evidence="1">
    <location>
        <begin position="227"/>
        <end position="248"/>
    </location>
</feature>
<keyword evidence="3" id="KW-0808">Transferase</keyword>
<feature type="transmembrane region" description="Helical" evidence="1">
    <location>
        <begin position="98"/>
        <end position="120"/>
    </location>
</feature>
<keyword evidence="1" id="KW-1133">Transmembrane helix</keyword>
<evidence type="ECO:0000313" key="4">
    <source>
        <dbReference type="Proteomes" id="UP000198773"/>
    </source>
</evidence>
<feature type="domain" description="Acyltransferase 3" evidence="2">
    <location>
        <begin position="18"/>
        <end position="313"/>
    </location>
</feature>